<comment type="caution">
    <text evidence="10">The sequence shown here is derived from an EMBL/GenBank/DDBJ whole genome shotgun (WGS) entry which is preliminary data.</text>
</comment>
<dbReference type="InterPro" id="IPR012337">
    <property type="entry name" value="RNaseH-like_sf"/>
</dbReference>
<dbReference type="SUPFAM" id="SSF56672">
    <property type="entry name" value="DNA/RNA polymerases"/>
    <property type="match status" value="1"/>
</dbReference>
<gene>
    <name evidence="10" type="ORF">Slati_4291200</name>
</gene>
<dbReference type="PANTHER" id="PTHR48475:SF2">
    <property type="entry name" value="RIBONUCLEASE H"/>
    <property type="match status" value="1"/>
</dbReference>
<dbReference type="Pfam" id="PF00078">
    <property type="entry name" value="RVT_1"/>
    <property type="match status" value="1"/>
</dbReference>
<evidence type="ECO:0000259" key="7">
    <source>
        <dbReference type="Pfam" id="PF00078"/>
    </source>
</evidence>
<sequence>MMDASQGYHQIMLAPEDQKKVSFITSEGTFCYVAIPFGLKNAGATYQRLVDKIFHPQIGRKVEVYVDDMLVKSKKEGKDIRVGCPCQLAFEELKAYLARLPLLVKPSPGDTLYLYLSVAPQAVSSVLIREEEGKQLPIYYVSKVLNGVEGRYAPIEKMALALVVTARRLRPYFLSHPIGVKTTTPLKQTLGKPDTSGRLVKWAVELSEYDISYMPRTTIKTQALANFVSEMAEMSIKDTSQDQVWLLHVDGSYTIQGSGAGIVITTPQGEDLEFAIKFGFKASNNEAEYEALVIGMRMAHEAGARHLLAYSDSQLIVKQIEGAYEAKEESMIQYLQQITNLKTGFDHFQIIQIPREENAKADCVSKLSSNLEDCRMRHITMHYLPGGPTYNHRGGLENSYYQMDRRMITP</sequence>
<evidence type="ECO:0000256" key="4">
    <source>
        <dbReference type="ARBA" id="ARBA00022759"/>
    </source>
</evidence>
<dbReference type="InterPro" id="IPR043502">
    <property type="entry name" value="DNA/RNA_pol_sf"/>
</dbReference>
<keyword evidence="4" id="KW-0255">Endonuclease</keyword>
<dbReference type="InterPro" id="IPR036397">
    <property type="entry name" value="RNaseH_sf"/>
</dbReference>
<evidence type="ECO:0000256" key="2">
    <source>
        <dbReference type="ARBA" id="ARBA00022695"/>
    </source>
</evidence>
<dbReference type="PANTHER" id="PTHR48475">
    <property type="entry name" value="RIBONUCLEASE H"/>
    <property type="match status" value="1"/>
</dbReference>
<feature type="domain" description="Reverse transcriptase RNase H-like" evidence="9">
    <location>
        <begin position="110"/>
        <end position="209"/>
    </location>
</feature>
<dbReference type="AlphaFoldDB" id="A0AAW2TCS6"/>
<dbReference type="EMBL" id="JACGWN010000015">
    <property type="protein sequence ID" value="KAL0402613.1"/>
    <property type="molecule type" value="Genomic_DNA"/>
</dbReference>
<feature type="domain" description="RNase H type-1" evidence="8">
    <location>
        <begin position="249"/>
        <end position="366"/>
    </location>
</feature>
<reference evidence="10" key="2">
    <citation type="journal article" date="2024" name="Plant">
        <title>Genomic evolution and insights into agronomic trait innovations of Sesamum species.</title>
        <authorList>
            <person name="Miao H."/>
            <person name="Wang L."/>
            <person name="Qu L."/>
            <person name="Liu H."/>
            <person name="Sun Y."/>
            <person name="Le M."/>
            <person name="Wang Q."/>
            <person name="Wei S."/>
            <person name="Zheng Y."/>
            <person name="Lin W."/>
            <person name="Duan Y."/>
            <person name="Cao H."/>
            <person name="Xiong S."/>
            <person name="Wang X."/>
            <person name="Wei L."/>
            <person name="Li C."/>
            <person name="Ma Q."/>
            <person name="Ju M."/>
            <person name="Zhao R."/>
            <person name="Li G."/>
            <person name="Mu C."/>
            <person name="Tian Q."/>
            <person name="Mei H."/>
            <person name="Zhang T."/>
            <person name="Gao T."/>
            <person name="Zhang H."/>
        </authorList>
    </citation>
    <scope>NUCLEOTIDE SEQUENCE</scope>
    <source>
        <strain evidence="10">KEN1</strain>
    </source>
</reference>
<dbReference type="InterPro" id="IPR000477">
    <property type="entry name" value="RT_dom"/>
</dbReference>
<dbReference type="InterPro" id="IPR043128">
    <property type="entry name" value="Rev_trsase/Diguanyl_cyclase"/>
</dbReference>
<evidence type="ECO:0000313" key="10">
    <source>
        <dbReference type="EMBL" id="KAL0402613.1"/>
    </source>
</evidence>
<keyword evidence="2" id="KW-0548">Nucleotidyltransferase</keyword>
<keyword evidence="3" id="KW-0540">Nuclease</keyword>
<evidence type="ECO:0000259" key="8">
    <source>
        <dbReference type="Pfam" id="PF13456"/>
    </source>
</evidence>
<organism evidence="10">
    <name type="scientific">Sesamum latifolium</name>
    <dbReference type="NCBI Taxonomy" id="2727402"/>
    <lineage>
        <taxon>Eukaryota</taxon>
        <taxon>Viridiplantae</taxon>
        <taxon>Streptophyta</taxon>
        <taxon>Embryophyta</taxon>
        <taxon>Tracheophyta</taxon>
        <taxon>Spermatophyta</taxon>
        <taxon>Magnoliopsida</taxon>
        <taxon>eudicotyledons</taxon>
        <taxon>Gunneridae</taxon>
        <taxon>Pentapetalae</taxon>
        <taxon>asterids</taxon>
        <taxon>lamiids</taxon>
        <taxon>Lamiales</taxon>
        <taxon>Pedaliaceae</taxon>
        <taxon>Sesamum</taxon>
    </lineage>
</organism>
<dbReference type="Gene3D" id="3.10.10.10">
    <property type="entry name" value="HIV Type 1 Reverse Transcriptase, subunit A, domain 1"/>
    <property type="match status" value="1"/>
</dbReference>
<dbReference type="InterPro" id="IPR002156">
    <property type="entry name" value="RNaseH_domain"/>
</dbReference>
<dbReference type="InterPro" id="IPR041373">
    <property type="entry name" value="RT_RNaseH"/>
</dbReference>
<dbReference type="Gene3D" id="3.30.420.10">
    <property type="entry name" value="Ribonuclease H-like superfamily/Ribonuclease H"/>
    <property type="match status" value="1"/>
</dbReference>
<reference evidence="10" key="1">
    <citation type="submission" date="2020-06" db="EMBL/GenBank/DDBJ databases">
        <authorList>
            <person name="Li T."/>
            <person name="Hu X."/>
            <person name="Zhang T."/>
            <person name="Song X."/>
            <person name="Zhang H."/>
            <person name="Dai N."/>
            <person name="Sheng W."/>
            <person name="Hou X."/>
            <person name="Wei L."/>
        </authorList>
    </citation>
    <scope>NUCLEOTIDE SEQUENCE</scope>
    <source>
        <strain evidence="10">KEN1</strain>
        <tissue evidence="10">Leaf</tissue>
    </source>
</reference>
<name>A0AAW2TCS6_9LAMI</name>
<proteinExistence type="predicted"/>
<dbReference type="GO" id="GO:0004523">
    <property type="term" value="F:RNA-DNA hybrid ribonuclease activity"/>
    <property type="evidence" value="ECO:0007669"/>
    <property type="project" value="InterPro"/>
</dbReference>
<accession>A0AAW2TCS6</accession>
<evidence type="ECO:0000256" key="3">
    <source>
        <dbReference type="ARBA" id="ARBA00022722"/>
    </source>
</evidence>
<dbReference type="Pfam" id="PF17917">
    <property type="entry name" value="RT_RNaseH"/>
    <property type="match status" value="1"/>
</dbReference>
<protein>
    <submittedName>
        <fullName evidence="10">Ribonuclease HI</fullName>
    </submittedName>
</protein>
<dbReference type="Pfam" id="PF13456">
    <property type="entry name" value="RVT_3"/>
    <property type="match status" value="1"/>
</dbReference>
<evidence type="ECO:0000256" key="5">
    <source>
        <dbReference type="ARBA" id="ARBA00022801"/>
    </source>
</evidence>
<dbReference type="Gene3D" id="3.10.20.370">
    <property type="match status" value="1"/>
</dbReference>
<dbReference type="GO" id="GO:0003676">
    <property type="term" value="F:nucleic acid binding"/>
    <property type="evidence" value="ECO:0007669"/>
    <property type="project" value="InterPro"/>
</dbReference>
<evidence type="ECO:0000256" key="6">
    <source>
        <dbReference type="ARBA" id="ARBA00022918"/>
    </source>
</evidence>
<dbReference type="CDD" id="cd01647">
    <property type="entry name" value="RT_LTR"/>
    <property type="match status" value="1"/>
</dbReference>
<dbReference type="GO" id="GO:0003964">
    <property type="term" value="F:RNA-directed DNA polymerase activity"/>
    <property type="evidence" value="ECO:0007669"/>
    <property type="project" value="UniProtKB-KW"/>
</dbReference>
<feature type="domain" description="Reverse transcriptase" evidence="7">
    <location>
        <begin position="2"/>
        <end position="105"/>
    </location>
</feature>
<keyword evidence="6" id="KW-0695">RNA-directed DNA polymerase</keyword>
<evidence type="ECO:0000259" key="9">
    <source>
        <dbReference type="Pfam" id="PF17917"/>
    </source>
</evidence>
<dbReference type="SUPFAM" id="SSF53098">
    <property type="entry name" value="Ribonuclease H-like"/>
    <property type="match status" value="1"/>
</dbReference>
<keyword evidence="1" id="KW-0808">Transferase</keyword>
<dbReference type="CDD" id="cd09279">
    <property type="entry name" value="RNase_HI_like"/>
    <property type="match status" value="1"/>
</dbReference>
<dbReference type="Gene3D" id="3.30.70.270">
    <property type="match status" value="1"/>
</dbReference>
<evidence type="ECO:0000256" key="1">
    <source>
        <dbReference type="ARBA" id="ARBA00022679"/>
    </source>
</evidence>
<keyword evidence="5" id="KW-0378">Hydrolase</keyword>